<keyword evidence="6 7" id="KW-0067">ATP-binding</keyword>
<evidence type="ECO:0000313" key="11">
    <source>
        <dbReference type="Proteomes" id="UP000611554"/>
    </source>
</evidence>
<reference evidence="11" key="1">
    <citation type="journal article" date="2019" name="Int. J. Syst. Evol. Microbiol.">
        <title>The Global Catalogue of Microorganisms (GCM) 10K type strain sequencing project: providing services to taxonomists for standard genome sequencing and annotation.</title>
        <authorList>
            <consortium name="The Broad Institute Genomics Platform"/>
            <consortium name="The Broad Institute Genome Sequencing Center for Infectious Disease"/>
            <person name="Wu L."/>
            <person name="Ma J."/>
        </authorList>
    </citation>
    <scope>NUCLEOTIDE SEQUENCE [LARGE SCALE GENOMIC DNA]</scope>
    <source>
        <strain evidence="11">JCM 3115</strain>
    </source>
</reference>
<evidence type="ECO:0000259" key="9">
    <source>
        <dbReference type="PROSITE" id="PS50011"/>
    </source>
</evidence>
<comment type="similarity">
    <text evidence="1">Belongs to the protein kinase superfamily. NEK Ser/Thr protein kinase family. NIMA subfamily.</text>
</comment>
<keyword evidence="4 7" id="KW-0547">Nucleotide-binding</keyword>
<name>A0ABQ2RDP2_9ACTN</name>
<dbReference type="InterPro" id="IPR000719">
    <property type="entry name" value="Prot_kinase_dom"/>
</dbReference>
<comment type="caution">
    <text evidence="10">The sequence shown here is derived from an EMBL/GenBank/DDBJ whole genome shotgun (WGS) entry which is preliminary data.</text>
</comment>
<dbReference type="InterPro" id="IPR017441">
    <property type="entry name" value="Protein_kinase_ATP_BS"/>
</dbReference>
<sequence length="670" mass="69082">MAADGSGASLGSRYVLLDEIGAGGMGSVWRARHRDTGEIVAVKLLRDGLAGDEDLVLRFVQERNVMRSLHHPNIVTLRDFVIEGERLALVMDLVEGGDLRALLRRRGTLPPAEAAGLMAQVAEALAAAHALGIVHRDVKPGNVLLDGATGRTRLTDFGVARIVHGPGLTQTTSIIGTPSYLSPEVADGGAATPAVDVYAAGLILYELLAGRPPFVGEHPMALLRLHATAAPRRLPGMPDPLWRIISDCAAKDPAGRPHAGEVAAALRGAAPSLAGLPALPPVAREDAPAVTSEPLPSHAGRPDPAVQGTPHAWHVAGPGPSVHGMSTPPHVAGQDPAARGAATPPGNAVRPGPDAGGAVPPPANGAHPSAREAAAPGAGTITSGDGGAGTPARRGPFRRPAVLAAVGAALTLTAAAVAFAAPWRASDAEAVGDRIAAEVKPTGGPAGEPTGEPADSTVTDTLEGSKEKSPSPSSKDPKDPKDPEDSKERSARSRTTETAAPTRPARPSPEKPAARRTPSSESRTAEPERSKTATEPEPAGKRTAEPPRQVTEPAWRCRSWISTGAGTGTEMSPCIAMVGDVFHLMGRIRGSSSVRSDVHVQLYDTDNDTNISQPFVCSGVAPPGDGAISTCGPFTVTVPRIGTKHDVRQRWKRTGTASYGGGVESPWTLW</sequence>
<proteinExistence type="inferred from homology"/>
<protein>
    <recommendedName>
        <fullName evidence="2">non-specific serine/threonine protein kinase</fullName>
        <ecNumber evidence="2">2.7.11.1</ecNumber>
    </recommendedName>
</protein>
<dbReference type="SUPFAM" id="SSF56112">
    <property type="entry name" value="Protein kinase-like (PK-like)"/>
    <property type="match status" value="1"/>
</dbReference>
<feature type="binding site" evidence="7">
    <location>
        <position position="43"/>
    </location>
    <ligand>
        <name>ATP</name>
        <dbReference type="ChEBI" id="CHEBI:30616"/>
    </ligand>
</feature>
<dbReference type="PROSITE" id="PS00107">
    <property type="entry name" value="PROTEIN_KINASE_ATP"/>
    <property type="match status" value="1"/>
</dbReference>
<dbReference type="Gene3D" id="1.10.510.10">
    <property type="entry name" value="Transferase(Phosphotransferase) domain 1"/>
    <property type="match status" value="1"/>
</dbReference>
<dbReference type="InterPro" id="IPR008271">
    <property type="entry name" value="Ser/Thr_kinase_AS"/>
</dbReference>
<feature type="region of interest" description="Disordered" evidence="8">
    <location>
        <begin position="285"/>
        <end position="395"/>
    </location>
</feature>
<evidence type="ECO:0000256" key="6">
    <source>
        <dbReference type="ARBA" id="ARBA00022840"/>
    </source>
</evidence>
<dbReference type="PANTHER" id="PTHR43671">
    <property type="entry name" value="SERINE/THREONINE-PROTEIN KINASE NEK"/>
    <property type="match status" value="1"/>
</dbReference>
<evidence type="ECO:0000256" key="5">
    <source>
        <dbReference type="ARBA" id="ARBA00022777"/>
    </source>
</evidence>
<dbReference type="Proteomes" id="UP000611554">
    <property type="component" value="Unassembled WGS sequence"/>
</dbReference>
<evidence type="ECO:0000256" key="7">
    <source>
        <dbReference type="PROSITE-ProRule" id="PRU10141"/>
    </source>
</evidence>
<dbReference type="InterPro" id="IPR011009">
    <property type="entry name" value="Kinase-like_dom_sf"/>
</dbReference>
<evidence type="ECO:0000313" key="10">
    <source>
        <dbReference type="EMBL" id="GGQ23853.1"/>
    </source>
</evidence>
<evidence type="ECO:0000256" key="8">
    <source>
        <dbReference type="SAM" id="MobiDB-lite"/>
    </source>
</evidence>
<evidence type="ECO:0000256" key="4">
    <source>
        <dbReference type="ARBA" id="ARBA00022741"/>
    </source>
</evidence>
<keyword evidence="5" id="KW-0418">Kinase</keyword>
<accession>A0ABQ2RDP2</accession>
<dbReference type="EMBL" id="BMQJ01000019">
    <property type="protein sequence ID" value="GGQ23853.1"/>
    <property type="molecule type" value="Genomic_DNA"/>
</dbReference>
<dbReference type="PROSITE" id="PS50011">
    <property type="entry name" value="PROTEIN_KINASE_DOM"/>
    <property type="match status" value="1"/>
</dbReference>
<feature type="compositionally biased region" description="Low complexity" evidence="8">
    <location>
        <begin position="441"/>
        <end position="454"/>
    </location>
</feature>
<dbReference type="SMART" id="SM00220">
    <property type="entry name" value="S_TKc"/>
    <property type="match status" value="1"/>
</dbReference>
<dbReference type="PROSITE" id="PS00108">
    <property type="entry name" value="PROTEIN_KINASE_ST"/>
    <property type="match status" value="1"/>
</dbReference>
<feature type="compositionally biased region" description="Basic and acidic residues" evidence="8">
    <location>
        <begin position="523"/>
        <end position="545"/>
    </location>
</feature>
<evidence type="ECO:0000256" key="3">
    <source>
        <dbReference type="ARBA" id="ARBA00022679"/>
    </source>
</evidence>
<dbReference type="EC" id="2.7.11.1" evidence="2"/>
<evidence type="ECO:0000256" key="1">
    <source>
        <dbReference type="ARBA" id="ARBA00010886"/>
    </source>
</evidence>
<feature type="region of interest" description="Disordered" evidence="8">
    <location>
        <begin position="439"/>
        <end position="556"/>
    </location>
</feature>
<dbReference type="Pfam" id="PF00069">
    <property type="entry name" value="Pkinase"/>
    <property type="match status" value="1"/>
</dbReference>
<feature type="compositionally biased region" description="Low complexity" evidence="8">
    <location>
        <begin position="496"/>
        <end position="505"/>
    </location>
</feature>
<feature type="compositionally biased region" description="Basic and acidic residues" evidence="8">
    <location>
        <begin position="463"/>
        <end position="495"/>
    </location>
</feature>
<dbReference type="PANTHER" id="PTHR43671:SF13">
    <property type="entry name" value="SERINE_THREONINE-PROTEIN KINASE NEK2"/>
    <property type="match status" value="1"/>
</dbReference>
<evidence type="ECO:0000256" key="2">
    <source>
        <dbReference type="ARBA" id="ARBA00012513"/>
    </source>
</evidence>
<keyword evidence="11" id="KW-1185">Reference proteome</keyword>
<organism evidence="10 11">
    <name type="scientific">Streptosporangium pseudovulgare</name>
    <dbReference type="NCBI Taxonomy" id="35765"/>
    <lineage>
        <taxon>Bacteria</taxon>
        <taxon>Bacillati</taxon>
        <taxon>Actinomycetota</taxon>
        <taxon>Actinomycetes</taxon>
        <taxon>Streptosporangiales</taxon>
        <taxon>Streptosporangiaceae</taxon>
        <taxon>Streptosporangium</taxon>
    </lineage>
</organism>
<gene>
    <name evidence="10" type="ORF">GCM10010140_62700</name>
</gene>
<feature type="compositionally biased region" description="Low complexity" evidence="8">
    <location>
        <begin position="351"/>
        <end position="368"/>
    </location>
</feature>
<feature type="domain" description="Protein kinase" evidence="9">
    <location>
        <begin position="14"/>
        <end position="273"/>
    </location>
</feature>
<keyword evidence="3" id="KW-0808">Transferase</keyword>
<dbReference type="CDD" id="cd14014">
    <property type="entry name" value="STKc_PknB_like"/>
    <property type="match status" value="1"/>
</dbReference>
<dbReference type="InterPro" id="IPR050660">
    <property type="entry name" value="NEK_Ser/Thr_kinase"/>
</dbReference>